<dbReference type="InterPro" id="IPR056647">
    <property type="entry name" value="DUF7745"/>
</dbReference>
<proteinExistence type="predicted"/>
<keyword evidence="3" id="KW-1185">Reference proteome</keyword>
<accession>A0A371I9C5</accession>
<protein>
    <recommendedName>
        <fullName evidence="1">DUF7745 domain-containing protein</fullName>
    </recommendedName>
</protein>
<dbReference type="OrthoDB" id="1396996at2759"/>
<dbReference type="PANTHER" id="PTHR48154">
    <property type="entry name" value="PROTEIN, PUTATIVE-RELATED"/>
    <property type="match status" value="1"/>
</dbReference>
<dbReference type="AlphaFoldDB" id="A0A371I9C5"/>
<evidence type="ECO:0000259" key="1">
    <source>
        <dbReference type="Pfam" id="PF24924"/>
    </source>
</evidence>
<gene>
    <name evidence="2" type="ORF">CR513_03755</name>
</gene>
<evidence type="ECO:0000313" key="3">
    <source>
        <dbReference type="Proteomes" id="UP000257109"/>
    </source>
</evidence>
<sequence length="212" mass="25032">MEICTEVENWEDFINILGLPIYNVILLPHLDEYINLPTIDVFLANQEWGRNPVTAALANTYYTIQNYHERRGGRLICCLQALYLWLVIHTCPCRCVTTCLVEDLKWCWVKRKTGEEWAHFLRDLTDKVIRWYLKWNEREELPFHTPSLPVGEIQEPYLAKGKEVVEVGNEKEDLKSELGMAYKGQKRACEEVDKERKIPEHMTKHARIEEEI</sequence>
<dbReference type="PANTHER" id="PTHR48154:SF1">
    <property type="entry name" value="PROTEIN, PUTATIVE-RELATED"/>
    <property type="match status" value="1"/>
</dbReference>
<feature type="non-terminal residue" evidence="2">
    <location>
        <position position="1"/>
    </location>
</feature>
<feature type="domain" description="DUF7745" evidence="1">
    <location>
        <begin position="6"/>
        <end position="140"/>
    </location>
</feature>
<comment type="caution">
    <text evidence="2">The sequence shown here is derived from an EMBL/GenBank/DDBJ whole genome shotgun (WGS) entry which is preliminary data.</text>
</comment>
<dbReference type="EMBL" id="QJKJ01000618">
    <property type="protein sequence ID" value="RDY11564.1"/>
    <property type="molecule type" value="Genomic_DNA"/>
</dbReference>
<dbReference type="Pfam" id="PF24924">
    <property type="entry name" value="DUF7745"/>
    <property type="match status" value="1"/>
</dbReference>
<evidence type="ECO:0000313" key="2">
    <source>
        <dbReference type="EMBL" id="RDY11564.1"/>
    </source>
</evidence>
<name>A0A371I9C5_MUCPR</name>
<organism evidence="2 3">
    <name type="scientific">Mucuna pruriens</name>
    <name type="common">Velvet bean</name>
    <name type="synonym">Dolichos pruriens</name>
    <dbReference type="NCBI Taxonomy" id="157652"/>
    <lineage>
        <taxon>Eukaryota</taxon>
        <taxon>Viridiplantae</taxon>
        <taxon>Streptophyta</taxon>
        <taxon>Embryophyta</taxon>
        <taxon>Tracheophyta</taxon>
        <taxon>Spermatophyta</taxon>
        <taxon>Magnoliopsida</taxon>
        <taxon>eudicotyledons</taxon>
        <taxon>Gunneridae</taxon>
        <taxon>Pentapetalae</taxon>
        <taxon>rosids</taxon>
        <taxon>fabids</taxon>
        <taxon>Fabales</taxon>
        <taxon>Fabaceae</taxon>
        <taxon>Papilionoideae</taxon>
        <taxon>50 kb inversion clade</taxon>
        <taxon>NPAAA clade</taxon>
        <taxon>indigoferoid/millettioid clade</taxon>
        <taxon>Phaseoleae</taxon>
        <taxon>Mucuna</taxon>
    </lineage>
</organism>
<reference evidence="2" key="1">
    <citation type="submission" date="2018-05" db="EMBL/GenBank/DDBJ databases">
        <title>Draft genome of Mucuna pruriens seed.</title>
        <authorList>
            <person name="Nnadi N.E."/>
            <person name="Vos R."/>
            <person name="Hasami M.H."/>
            <person name="Devisetty U.K."/>
            <person name="Aguiy J.C."/>
        </authorList>
    </citation>
    <scope>NUCLEOTIDE SEQUENCE [LARGE SCALE GENOMIC DNA]</scope>
    <source>
        <strain evidence="2">JCA_2017</strain>
    </source>
</reference>
<dbReference type="Proteomes" id="UP000257109">
    <property type="component" value="Unassembled WGS sequence"/>
</dbReference>